<name>A0A6P8MKV0_9HYME</name>
<dbReference type="InterPro" id="IPR028163">
    <property type="entry name" value="HAUS_6_N"/>
</dbReference>
<proteinExistence type="predicted"/>
<dbReference type="GO" id="GO:0051225">
    <property type="term" value="P:spindle assembly"/>
    <property type="evidence" value="ECO:0007669"/>
    <property type="project" value="InterPro"/>
</dbReference>
<dbReference type="GeneID" id="117210234"/>
<organism evidence="2 3">
    <name type="scientific">Bombus bifarius</name>
    <dbReference type="NCBI Taxonomy" id="103933"/>
    <lineage>
        <taxon>Eukaryota</taxon>
        <taxon>Metazoa</taxon>
        <taxon>Ecdysozoa</taxon>
        <taxon>Arthropoda</taxon>
        <taxon>Hexapoda</taxon>
        <taxon>Insecta</taxon>
        <taxon>Pterygota</taxon>
        <taxon>Neoptera</taxon>
        <taxon>Endopterygota</taxon>
        <taxon>Hymenoptera</taxon>
        <taxon>Apocrita</taxon>
        <taxon>Aculeata</taxon>
        <taxon>Apoidea</taxon>
        <taxon>Anthophila</taxon>
        <taxon>Apidae</taxon>
        <taxon>Bombus</taxon>
        <taxon>Pyrobombus</taxon>
    </lineage>
</organism>
<evidence type="ECO:0000313" key="3">
    <source>
        <dbReference type="RefSeq" id="XP_033308938.1"/>
    </source>
</evidence>
<dbReference type="GO" id="GO:0008017">
    <property type="term" value="F:microtubule binding"/>
    <property type="evidence" value="ECO:0007669"/>
    <property type="project" value="TreeGrafter"/>
</dbReference>
<dbReference type="Proteomes" id="UP000515164">
    <property type="component" value="Unplaced"/>
</dbReference>
<dbReference type="GO" id="GO:0070652">
    <property type="term" value="C:HAUS complex"/>
    <property type="evidence" value="ECO:0007669"/>
    <property type="project" value="InterPro"/>
</dbReference>
<protein>
    <submittedName>
        <fullName evidence="3">Uncharacterized protein LOC117210234</fullName>
    </submittedName>
</protein>
<dbReference type="GO" id="GO:1990498">
    <property type="term" value="C:mitotic spindle microtubule"/>
    <property type="evidence" value="ECO:0007669"/>
    <property type="project" value="TreeGrafter"/>
</dbReference>
<dbReference type="Pfam" id="PF14661">
    <property type="entry name" value="HAUS6_N"/>
    <property type="match status" value="1"/>
</dbReference>
<dbReference type="PANTHER" id="PTHR16151">
    <property type="entry name" value="HAUS AUGMIN-LIKE COMPLEX SUBUNIT 6"/>
    <property type="match status" value="1"/>
</dbReference>
<gene>
    <name evidence="3" type="primary">LOC117210234</name>
</gene>
<dbReference type="RefSeq" id="XP_033308938.1">
    <property type="nucleotide sequence ID" value="XM_033453047.1"/>
</dbReference>
<dbReference type="InterPro" id="IPR026797">
    <property type="entry name" value="HAUS_6"/>
</dbReference>
<dbReference type="AlphaFoldDB" id="A0A6P8MKV0"/>
<sequence>MINESFYKNVFLLMQVVPASYECTIHFKKGMFDKPNTTGFIHISHYLLSVHNAKRFKKMVTWPILNKMDEKRYRMEIREYFAVLANENPDINFPSILMSHLLQAGGKKILILMWKISEISLKAYISKTCQIELLQAPNIGDSKHIVQTYFTIKNIEKDNTISKFHENTKLSLKSFEQYMRCNAIELIKIQTAIFEVKSNIEKLISKLPVNSLIAKRLMDIDDTEIINSWKRSVAQNIKFLNQKYLKLKKLETFSSTLQNLISNLCVNCIFLDGRNLQKINSKTLLLYSSNNIQLGTGLYIKKCLVFKILLSIFDQMLKQIKYYLKMDKSSDILNCDKEIIQHCKTVKSLEESFEELMKQVSNNLYDVQHSLQKKTINYTLDEDILNFMGLDTILNSPELNLCTDYIWEEKTANQILVSPIQGKYKYLFKRHKCNIPFERSTRYQVNDSLESVTPSWESPQKQLVYKTTSVNRLSVSPKYSRLFSTSDRKKNYLKNNNAASTPNRNITPKKSSIQIPNTQEINIDAAIKDIFDLSCKIADVVVSMSKS</sequence>
<reference evidence="3" key="1">
    <citation type="submission" date="2025-08" db="UniProtKB">
        <authorList>
            <consortium name="RefSeq"/>
        </authorList>
    </citation>
    <scope>IDENTIFICATION</scope>
    <source>
        <tissue evidence="3">Muscle</tissue>
    </source>
</reference>
<keyword evidence="2" id="KW-1185">Reference proteome</keyword>
<dbReference type="KEGG" id="bbif:117210234"/>
<dbReference type="PANTHER" id="PTHR16151:SF2">
    <property type="entry name" value="HAUS AUGMIN-LIKE COMPLEX SUBUNIT 6"/>
    <property type="match status" value="1"/>
</dbReference>
<evidence type="ECO:0000313" key="2">
    <source>
        <dbReference type="Proteomes" id="UP000515164"/>
    </source>
</evidence>
<feature type="domain" description="HAUS augmin-like complex subunit 6 N-terminal" evidence="1">
    <location>
        <begin position="17"/>
        <end position="201"/>
    </location>
</feature>
<evidence type="ECO:0000259" key="1">
    <source>
        <dbReference type="Pfam" id="PF14661"/>
    </source>
</evidence>
<accession>A0A6P8MKV0</accession>